<evidence type="ECO:0000313" key="8">
    <source>
        <dbReference type="Proteomes" id="UP000694866"/>
    </source>
</evidence>
<evidence type="ECO:0000259" key="7">
    <source>
        <dbReference type="Pfam" id="PF01490"/>
    </source>
</evidence>
<name>A0A9R1U521_9HYME</name>
<evidence type="ECO:0000256" key="4">
    <source>
        <dbReference type="ARBA" id="ARBA00023136"/>
    </source>
</evidence>
<evidence type="ECO:0000256" key="3">
    <source>
        <dbReference type="ARBA" id="ARBA00022989"/>
    </source>
</evidence>
<evidence type="ECO:0000256" key="2">
    <source>
        <dbReference type="ARBA" id="ARBA00022692"/>
    </source>
</evidence>
<evidence type="ECO:0000256" key="6">
    <source>
        <dbReference type="SAM" id="Phobius"/>
    </source>
</evidence>
<evidence type="ECO:0000256" key="5">
    <source>
        <dbReference type="SAM" id="MobiDB-lite"/>
    </source>
</evidence>
<feature type="transmembrane region" description="Helical" evidence="6">
    <location>
        <begin position="231"/>
        <end position="248"/>
    </location>
</feature>
<gene>
    <name evidence="9" type="primary">LOC105269065</name>
</gene>
<dbReference type="GeneID" id="105269065"/>
<sequence>MSRDNHGFVGSSESVGVKDGRYTATSTEKSEKSAKSNNDVFTVELKNWPRTSKEFAVEYDPYAHREVAHPTTTLDTLFHLLKGSLGTGILAMPLAFSHAGYAIGIIGTLVIGFLCTYCIRLLIRSEYELCKRRRVPSLTYEATAQAAIEEGPKFLRPLAPAVPHIVNIFLLVYQLGTCCVYVVFISENLKSAIDSYVTPIKLEYYMLATLLPLIFINWIRNLKLLAPFSTAANGITLASFGIILYFIFRDPISFEGKHAVGTVQDFPLFFGTVLFALEAIGVMIPLENEMDNPKKFMTPFGVLNSGMSLIIVLYVGMGLFGYVRYGTGVKGSITLNLPDDDVLAKIVQILLAISIYVTHALQCYPAIDISWNVYLSKRIKERKLMWEYIVRTGLVLITFFLAMAVPRLELFISLFGALCLSALGLAFPAIIETCAFWSVQDSTQNCIMLAKNTSLILFGLLGLVVGTYTSLSKIIESFS</sequence>
<comment type="subcellular location">
    <subcellularLocation>
        <location evidence="1">Membrane</location>
        <topology evidence="1">Multi-pass membrane protein</topology>
    </subcellularLocation>
</comment>
<evidence type="ECO:0000256" key="1">
    <source>
        <dbReference type="ARBA" id="ARBA00004141"/>
    </source>
</evidence>
<proteinExistence type="predicted"/>
<accession>A0A9R1U521</accession>
<feature type="region of interest" description="Disordered" evidence="5">
    <location>
        <begin position="1"/>
        <end position="33"/>
    </location>
</feature>
<evidence type="ECO:0000313" key="9">
    <source>
        <dbReference type="RefSeq" id="XP_011307351.1"/>
    </source>
</evidence>
<dbReference type="PANTHER" id="PTHR22950">
    <property type="entry name" value="AMINO ACID TRANSPORTER"/>
    <property type="match status" value="1"/>
</dbReference>
<dbReference type="AlphaFoldDB" id="A0A9R1U521"/>
<feature type="transmembrane region" description="Helical" evidence="6">
    <location>
        <begin position="268"/>
        <end position="286"/>
    </location>
</feature>
<dbReference type="InterPro" id="IPR013057">
    <property type="entry name" value="AA_transpt_TM"/>
</dbReference>
<keyword evidence="2 6" id="KW-0812">Transmembrane</keyword>
<dbReference type="OrthoDB" id="1684102at2759"/>
<dbReference type="Pfam" id="PF01490">
    <property type="entry name" value="Aa_trans"/>
    <property type="match status" value="1"/>
</dbReference>
<feature type="transmembrane region" description="Helical" evidence="6">
    <location>
        <begin position="411"/>
        <end position="431"/>
    </location>
</feature>
<feature type="transmembrane region" description="Helical" evidence="6">
    <location>
        <begin position="342"/>
        <end position="367"/>
    </location>
</feature>
<dbReference type="PANTHER" id="PTHR22950:SF680">
    <property type="entry name" value="PROTON-COUPLED AMINO ACID TRANSPORTER 4-LIKE PROTEIN"/>
    <property type="match status" value="1"/>
</dbReference>
<organism evidence="8 9">
    <name type="scientific">Fopius arisanus</name>
    <dbReference type="NCBI Taxonomy" id="64838"/>
    <lineage>
        <taxon>Eukaryota</taxon>
        <taxon>Metazoa</taxon>
        <taxon>Ecdysozoa</taxon>
        <taxon>Arthropoda</taxon>
        <taxon>Hexapoda</taxon>
        <taxon>Insecta</taxon>
        <taxon>Pterygota</taxon>
        <taxon>Neoptera</taxon>
        <taxon>Endopterygota</taxon>
        <taxon>Hymenoptera</taxon>
        <taxon>Apocrita</taxon>
        <taxon>Ichneumonoidea</taxon>
        <taxon>Braconidae</taxon>
        <taxon>Opiinae</taxon>
        <taxon>Fopius</taxon>
    </lineage>
</organism>
<feature type="transmembrane region" description="Helical" evidence="6">
    <location>
        <begin position="388"/>
        <end position="405"/>
    </location>
</feature>
<keyword evidence="8" id="KW-1185">Reference proteome</keyword>
<keyword evidence="3 6" id="KW-1133">Transmembrane helix</keyword>
<dbReference type="RefSeq" id="XP_011307351.1">
    <property type="nucleotide sequence ID" value="XM_011309049.1"/>
</dbReference>
<feature type="transmembrane region" description="Helical" evidence="6">
    <location>
        <begin position="298"/>
        <end position="322"/>
    </location>
</feature>
<protein>
    <submittedName>
        <fullName evidence="9">Proton-coupled amino acid transporter 1</fullName>
    </submittedName>
</protein>
<feature type="transmembrane region" description="Helical" evidence="6">
    <location>
        <begin position="204"/>
        <end position="219"/>
    </location>
</feature>
<feature type="transmembrane region" description="Helical" evidence="6">
    <location>
        <begin position="452"/>
        <end position="471"/>
    </location>
</feature>
<dbReference type="KEGG" id="fas:105269065"/>
<feature type="domain" description="Amino acid transporter transmembrane" evidence="7">
    <location>
        <begin position="69"/>
        <end position="470"/>
    </location>
</feature>
<reference evidence="9" key="1">
    <citation type="submission" date="2025-08" db="UniProtKB">
        <authorList>
            <consortium name="RefSeq"/>
        </authorList>
    </citation>
    <scope>IDENTIFICATION</scope>
    <source>
        <strain evidence="9">USDA-PBARC FA_bdor</strain>
        <tissue evidence="9">Whole organism</tissue>
    </source>
</reference>
<keyword evidence="4 6" id="KW-0472">Membrane</keyword>
<feature type="transmembrane region" description="Helical" evidence="6">
    <location>
        <begin position="99"/>
        <end position="123"/>
    </location>
</feature>
<dbReference type="GO" id="GO:0015179">
    <property type="term" value="F:L-amino acid transmembrane transporter activity"/>
    <property type="evidence" value="ECO:0007669"/>
    <property type="project" value="TreeGrafter"/>
</dbReference>
<dbReference type="Proteomes" id="UP000694866">
    <property type="component" value="Unplaced"/>
</dbReference>
<feature type="transmembrane region" description="Helical" evidence="6">
    <location>
        <begin position="165"/>
        <end position="184"/>
    </location>
</feature>
<dbReference type="GO" id="GO:0005774">
    <property type="term" value="C:vacuolar membrane"/>
    <property type="evidence" value="ECO:0007669"/>
    <property type="project" value="TreeGrafter"/>
</dbReference>